<dbReference type="AlphaFoldDB" id="A0A318KCB4"/>
<organism evidence="4 5">
    <name type="scientific">Dielma fastidiosa</name>
    <dbReference type="NCBI Taxonomy" id="1034346"/>
    <lineage>
        <taxon>Bacteria</taxon>
        <taxon>Bacillati</taxon>
        <taxon>Bacillota</taxon>
        <taxon>Erysipelotrichia</taxon>
        <taxon>Erysipelotrichales</taxon>
        <taxon>Erysipelotrichaceae</taxon>
        <taxon>Dielma</taxon>
    </lineage>
</organism>
<keyword evidence="5" id="KW-1185">Reference proteome</keyword>
<dbReference type="GO" id="GO:0016787">
    <property type="term" value="F:hydrolase activity"/>
    <property type="evidence" value="ECO:0007669"/>
    <property type="project" value="UniProtKB-KW"/>
</dbReference>
<dbReference type="GeneID" id="94442166"/>
<reference evidence="4 5" key="1">
    <citation type="submission" date="2018-05" db="EMBL/GenBank/DDBJ databases">
        <title>Genomic Encyclopedia of Type Strains, Phase IV (KMG-IV): sequencing the most valuable type-strain genomes for metagenomic binning, comparative biology and taxonomic classification.</title>
        <authorList>
            <person name="Goeker M."/>
        </authorList>
    </citation>
    <scope>NUCLEOTIDE SEQUENCE [LARGE SCALE GENOMIC DNA]</scope>
    <source>
        <strain evidence="4 5">JC118</strain>
    </source>
</reference>
<protein>
    <submittedName>
        <fullName evidence="3">Alpha/beta hydrolase</fullName>
    </submittedName>
    <submittedName>
        <fullName evidence="4">Esterase/lipase</fullName>
    </submittedName>
</protein>
<keyword evidence="1" id="KW-1133">Transmembrane helix</keyword>
<dbReference type="EMBL" id="QJKH01000024">
    <property type="protein sequence ID" value="PXX74520.1"/>
    <property type="molecule type" value="Genomic_DNA"/>
</dbReference>
<name>A0A318KCB4_9FIRM</name>
<feature type="domain" description="Serine aminopeptidase S33" evidence="2">
    <location>
        <begin position="156"/>
        <end position="223"/>
    </location>
</feature>
<keyword evidence="3" id="KW-0378">Hydrolase</keyword>
<reference evidence="3" key="2">
    <citation type="submission" date="2022-03" db="EMBL/GenBank/DDBJ databases">
        <title>First case of bacteraemia caused by Dielma fastidiosa in a patient hospitalised with diverticulitis.</title>
        <authorList>
            <person name="Forman-Ankjaer B."/>
            <person name="Hvid-Jensen F."/>
            <person name="Kobel C.M."/>
            <person name="Greve T."/>
        </authorList>
    </citation>
    <scope>NUCLEOTIDE SEQUENCE</scope>
    <source>
        <strain evidence="3">AUH_DF_2021</strain>
    </source>
</reference>
<dbReference type="InterPro" id="IPR051044">
    <property type="entry name" value="MAG_DAG_Lipase"/>
</dbReference>
<dbReference type="EMBL" id="JALDAW010000016">
    <property type="protein sequence ID" value="MDY5168715.1"/>
    <property type="molecule type" value="Genomic_DNA"/>
</dbReference>
<feature type="domain" description="Serine aminopeptidase S33" evidence="2">
    <location>
        <begin position="21"/>
        <end position="123"/>
    </location>
</feature>
<evidence type="ECO:0000259" key="2">
    <source>
        <dbReference type="Pfam" id="PF12146"/>
    </source>
</evidence>
<dbReference type="PANTHER" id="PTHR11614">
    <property type="entry name" value="PHOSPHOLIPASE-RELATED"/>
    <property type="match status" value="1"/>
</dbReference>
<dbReference type="InterPro" id="IPR029058">
    <property type="entry name" value="AB_hydrolase_fold"/>
</dbReference>
<dbReference type="Proteomes" id="UP000247612">
    <property type="component" value="Unassembled WGS sequence"/>
</dbReference>
<evidence type="ECO:0000313" key="5">
    <source>
        <dbReference type="Proteomes" id="UP000247612"/>
    </source>
</evidence>
<sequence>MFEWIKKLMKEEKTEEINQDNRPLLVTIHGFGKRRRHEMDQLQEFLNDKNIELISFDMYDLTDEKDCDWQQWVKRAKAQLTQAQLSKRPIYLLGFSMGGVIASYLATCYPVVKLILIAPAFNHFHLENYTNMVIKGASGLISSSKNDGKEPSLPKSFYPAFMECVKQLKASIAKVSCPVLLIHGDADEVIPPRSSVWAFDMITHEQKQLIFLHLGKHRILNDEHVRDAAFLLIQDFIEDRLMPL</sequence>
<dbReference type="OrthoDB" id="9786110at2"/>
<accession>A0A318KCB4</accession>
<proteinExistence type="predicted"/>
<keyword evidence="1" id="KW-0472">Membrane</keyword>
<dbReference type="InterPro" id="IPR022742">
    <property type="entry name" value="Hydrolase_4"/>
</dbReference>
<evidence type="ECO:0000313" key="3">
    <source>
        <dbReference type="EMBL" id="MDY5168715.1"/>
    </source>
</evidence>
<comment type="caution">
    <text evidence="4">The sequence shown here is derived from an EMBL/GenBank/DDBJ whole genome shotgun (WGS) entry which is preliminary data.</text>
</comment>
<dbReference type="Gene3D" id="3.40.50.1820">
    <property type="entry name" value="alpha/beta hydrolase"/>
    <property type="match status" value="1"/>
</dbReference>
<dbReference type="SUPFAM" id="SSF53474">
    <property type="entry name" value="alpha/beta-Hydrolases"/>
    <property type="match status" value="1"/>
</dbReference>
<feature type="transmembrane region" description="Helical" evidence="1">
    <location>
        <begin position="90"/>
        <end position="112"/>
    </location>
</feature>
<evidence type="ECO:0000313" key="4">
    <source>
        <dbReference type="EMBL" id="PXX74520.1"/>
    </source>
</evidence>
<dbReference type="STRING" id="1034346.GCA_000313565_02637"/>
<gene>
    <name evidence="4" type="ORF">DES51_12426</name>
    <name evidence="3" type="ORF">MQE39_11375</name>
</gene>
<keyword evidence="1" id="KW-0812">Transmembrane</keyword>
<dbReference type="Pfam" id="PF12146">
    <property type="entry name" value="Hydrolase_4"/>
    <property type="match status" value="2"/>
</dbReference>
<evidence type="ECO:0000256" key="1">
    <source>
        <dbReference type="SAM" id="Phobius"/>
    </source>
</evidence>
<dbReference type="RefSeq" id="WP_022938922.1">
    <property type="nucleotide sequence ID" value="NZ_BAABZA010000003.1"/>
</dbReference>
<dbReference type="Proteomes" id="UP001276902">
    <property type="component" value="Unassembled WGS sequence"/>
</dbReference>